<comment type="subcellular location">
    <subcellularLocation>
        <location evidence="1">Membrane</location>
        <topology evidence="1">Multi-pass membrane protein</topology>
    </subcellularLocation>
</comment>
<dbReference type="InterPro" id="IPR000109">
    <property type="entry name" value="POT_fam"/>
</dbReference>
<keyword evidence="8" id="KW-1185">Reference proteome</keyword>
<gene>
    <name evidence="7" type="ORF">Syun_005268</name>
</gene>
<evidence type="ECO:0000256" key="5">
    <source>
        <dbReference type="ARBA" id="ARBA00023136"/>
    </source>
</evidence>
<evidence type="ECO:0000256" key="4">
    <source>
        <dbReference type="ARBA" id="ARBA00022989"/>
    </source>
</evidence>
<feature type="transmembrane region" description="Helical" evidence="6">
    <location>
        <begin position="24"/>
        <end position="50"/>
    </location>
</feature>
<proteinExistence type="inferred from homology"/>
<name>A0AAP0Q5R7_9MAGN</name>
<feature type="transmembrane region" description="Helical" evidence="6">
    <location>
        <begin position="211"/>
        <end position="230"/>
    </location>
</feature>
<dbReference type="GO" id="GO:0016020">
    <property type="term" value="C:membrane"/>
    <property type="evidence" value="ECO:0007669"/>
    <property type="project" value="UniProtKB-SubCell"/>
</dbReference>
<dbReference type="GO" id="GO:0022857">
    <property type="term" value="F:transmembrane transporter activity"/>
    <property type="evidence" value="ECO:0007669"/>
    <property type="project" value="InterPro"/>
</dbReference>
<reference evidence="7 8" key="1">
    <citation type="submission" date="2024-01" db="EMBL/GenBank/DDBJ databases">
        <title>Genome assemblies of Stephania.</title>
        <authorList>
            <person name="Yang L."/>
        </authorList>
    </citation>
    <scope>NUCLEOTIDE SEQUENCE [LARGE SCALE GENOMIC DNA]</scope>
    <source>
        <strain evidence="7">YNDBR</strain>
        <tissue evidence="7">Leaf</tissue>
    </source>
</reference>
<keyword evidence="3 6" id="KW-0812">Transmembrane</keyword>
<dbReference type="EMBL" id="JBBNAF010000002">
    <property type="protein sequence ID" value="KAK9164366.1"/>
    <property type="molecule type" value="Genomic_DNA"/>
</dbReference>
<feature type="transmembrane region" description="Helical" evidence="6">
    <location>
        <begin position="62"/>
        <end position="85"/>
    </location>
</feature>
<keyword evidence="4 6" id="KW-1133">Transmembrane helix</keyword>
<evidence type="ECO:0000256" key="1">
    <source>
        <dbReference type="ARBA" id="ARBA00004141"/>
    </source>
</evidence>
<dbReference type="AlphaFoldDB" id="A0AAP0Q5R7"/>
<dbReference type="InterPro" id="IPR036259">
    <property type="entry name" value="MFS_trans_sf"/>
</dbReference>
<keyword evidence="5 6" id="KW-0472">Membrane</keyword>
<evidence type="ECO:0000256" key="6">
    <source>
        <dbReference type="SAM" id="Phobius"/>
    </source>
</evidence>
<dbReference type="Pfam" id="PF00854">
    <property type="entry name" value="PTR2"/>
    <property type="match status" value="1"/>
</dbReference>
<feature type="transmembrane region" description="Helical" evidence="6">
    <location>
        <begin position="138"/>
        <end position="159"/>
    </location>
</feature>
<dbReference type="Gene3D" id="1.20.1250.20">
    <property type="entry name" value="MFS general substrate transporter like domains"/>
    <property type="match status" value="1"/>
</dbReference>
<evidence type="ECO:0000313" key="8">
    <source>
        <dbReference type="Proteomes" id="UP001420932"/>
    </source>
</evidence>
<dbReference type="PANTHER" id="PTHR11654">
    <property type="entry name" value="OLIGOPEPTIDE TRANSPORTER-RELATED"/>
    <property type="match status" value="1"/>
</dbReference>
<sequence length="282" mass="31239">MGICRDGSDEVIQERRIGGNKAVLFVYAMEALESMAFVSNAVSLVTYFFGYMNFSLTKSATTLTNFMGASFLLALFGGFICDTYLSRFKSSIIFGSIEVLGYTILTIQAHFKFLRPFPCKEVALDSTHQCESAHPGQVAVLFLGLYLVAIGTGGVKAALPSLGADQFDEKDPKEAASLSSFFNWFLFSLTIGSVVGVIFLVWISTNEGWEWSFGVCAIAVFFGFLFLYMGKSFFRHNVPKGSPIVRILQVFIAAIRNRNLPLPDMADELHETHDKKLTVLKF</sequence>
<evidence type="ECO:0000256" key="3">
    <source>
        <dbReference type="ARBA" id="ARBA00022692"/>
    </source>
</evidence>
<comment type="similarity">
    <text evidence="2">Belongs to the major facilitator superfamily. Proton-dependent oligopeptide transporter (POT/PTR) (TC 2.A.17) family.</text>
</comment>
<comment type="caution">
    <text evidence="7">The sequence shown here is derived from an EMBL/GenBank/DDBJ whole genome shotgun (WGS) entry which is preliminary data.</text>
</comment>
<dbReference type="Proteomes" id="UP001420932">
    <property type="component" value="Unassembled WGS sequence"/>
</dbReference>
<dbReference type="SUPFAM" id="SSF103473">
    <property type="entry name" value="MFS general substrate transporter"/>
    <property type="match status" value="1"/>
</dbReference>
<feature type="transmembrane region" description="Helical" evidence="6">
    <location>
        <begin position="92"/>
        <end position="111"/>
    </location>
</feature>
<protein>
    <submittedName>
        <fullName evidence="7">Uncharacterized protein</fullName>
    </submittedName>
</protein>
<accession>A0AAP0Q5R7</accession>
<organism evidence="7 8">
    <name type="scientific">Stephania yunnanensis</name>
    <dbReference type="NCBI Taxonomy" id="152371"/>
    <lineage>
        <taxon>Eukaryota</taxon>
        <taxon>Viridiplantae</taxon>
        <taxon>Streptophyta</taxon>
        <taxon>Embryophyta</taxon>
        <taxon>Tracheophyta</taxon>
        <taxon>Spermatophyta</taxon>
        <taxon>Magnoliopsida</taxon>
        <taxon>Ranunculales</taxon>
        <taxon>Menispermaceae</taxon>
        <taxon>Menispermoideae</taxon>
        <taxon>Cissampelideae</taxon>
        <taxon>Stephania</taxon>
    </lineage>
</organism>
<feature type="transmembrane region" description="Helical" evidence="6">
    <location>
        <begin position="180"/>
        <end position="205"/>
    </location>
</feature>
<evidence type="ECO:0000313" key="7">
    <source>
        <dbReference type="EMBL" id="KAK9164366.1"/>
    </source>
</evidence>
<evidence type="ECO:0000256" key="2">
    <source>
        <dbReference type="ARBA" id="ARBA00005982"/>
    </source>
</evidence>